<dbReference type="InterPro" id="IPR020939">
    <property type="entry name" value="Ribosomal_bL34_CS"/>
</dbReference>
<dbReference type="EMBL" id="AONG01000010">
    <property type="protein sequence ID" value="KIQ69199.1"/>
    <property type="molecule type" value="Genomic_DNA"/>
</dbReference>
<organism evidence="6 7">
    <name type="scientific">Wenxinia marina DSM 24838</name>
    <dbReference type="NCBI Taxonomy" id="1123501"/>
    <lineage>
        <taxon>Bacteria</taxon>
        <taxon>Pseudomonadati</taxon>
        <taxon>Pseudomonadota</taxon>
        <taxon>Alphaproteobacteria</taxon>
        <taxon>Rhodobacterales</taxon>
        <taxon>Roseobacteraceae</taxon>
        <taxon>Wenxinia</taxon>
    </lineage>
</organism>
<dbReference type="Gene3D" id="1.10.287.3980">
    <property type="match status" value="1"/>
</dbReference>
<gene>
    <name evidence="5" type="primary">rpmH</name>
    <name evidence="6" type="ORF">Wenmar_02270</name>
</gene>
<name>A0A0D0Q3Y6_9RHOB</name>
<dbReference type="PANTHER" id="PTHR14503">
    <property type="entry name" value="MITOCHONDRIAL RIBOSOMAL PROTEIN 34 FAMILY MEMBER"/>
    <property type="match status" value="1"/>
</dbReference>
<comment type="caution">
    <text evidence="6">The sequence shown here is derived from an EMBL/GenBank/DDBJ whole genome shotgun (WGS) entry which is preliminary data.</text>
</comment>
<dbReference type="eggNOG" id="COG0230">
    <property type="taxonomic scope" value="Bacteria"/>
</dbReference>
<dbReference type="PANTHER" id="PTHR14503:SF4">
    <property type="entry name" value="LARGE RIBOSOMAL SUBUNIT PROTEIN BL34M"/>
    <property type="match status" value="1"/>
</dbReference>
<proteinExistence type="inferred from homology"/>
<keyword evidence="3 5" id="KW-0687">Ribonucleoprotein</keyword>
<dbReference type="NCBIfam" id="TIGR01030">
    <property type="entry name" value="rpmH_bact"/>
    <property type="match status" value="1"/>
</dbReference>
<dbReference type="InterPro" id="IPR000271">
    <property type="entry name" value="Ribosomal_bL34"/>
</dbReference>
<dbReference type="STRING" id="1123501.Wenmar_02270"/>
<reference evidence="6 7" key="1">
    <citation type="submission" date="2013-01" db="EMBL/GenBank/DDBJ databases">
        <authorList>
            <person name="Fiebig A."/>
            <person name="Goeker M."/>
            <person name="Klenk H.-P.P."/>
        </authorList>
    </citation>
    <scope>NUCLEOTIDE SEQUENCE [LARGE SCALE GENOMIC DNA]</scope>
    <source>
        <strain evidence="6 7">DSM 24838</strain>
    </source>
</reference>
<sequence length="45" mass="5223">MSKRTFQPSNRVRKARHGFRARMATKGGRKVLNARRARGRKRLSA</sequence>
<dbReference type="AlphaFoldDB" id="A0A0D0Q3Y6"/>
<evidence type="ECO:0000256" key="5">
    <source>
        <dbReference type="HAMAP-Rule" id="MF_00391"/>
    </source>
</evidence>
<dbReference type="GO" id="GO:0003735">
    <property type="term" value="F:structural constituent of ribosome"/>
    <property type="evidence" value="ECO:0007669"/>
    <property type="project" value="InterPro"/>
</dbReference>
<dbReference type="RefSeq" id="WP_018303075.1">
    <property type="nucleotide sequence ID" value="NZ_KB902289.1"/>
</dbReference>
<evidence type="ECO:0000313" key="7">
    <source>
        <dbReference type="Proteomes" id="UP000035100"/>
    </source>
</evidence>
<evidence type="ECO:0000256" key="4">
    <source>
        <dbReference type="ARBA" id="ARBA00035177"/>
    </source>
</evidence>
<evidence type="ECO:0000256" key="1">
    <source>
        <dbReference type="ARBA" id="ARBA00010111"/>
    </source>
</evidence>
<evidence type="ECO:0000256" key="3">
    <source>
        <dbReference type="ARBA" id="ARBA00023274"/>
    </source>
</evidence>
<dbReference type="Pfam" id="PF00468">
    <property type="entry name" value="Ribosomal_L34"/>
    <property type="match status" value="1"/>
</dbReference>
<comment type="similarity">
    <text evidence="1 5">Belongs to the bacterial ribosomal protein bL34 family.</text>
</comment>
<dbReference type="GO" id="GO:0005840">
    <property type="term" value="C:ribosome"/>
    <property type="evidence" value="ECO:0007669"/>
    <property type="project" value="UniProtKB-KW"/>
</dbReference>
<dbReference type="GO" id="GO:1990904">
    <property type="term" value="C:ribonucleoprotein complex"/>
    <property type="evidence" value="ECO:0007669"/>
    <property type="project" value="UniProtKB-KW"/>
</dbReference>
<dbReference type="PATRIC" id="fig|1123501.6.peg.2371"/>
<dbReference type="Proteomes" id="UP000035100">
    <property type="component" value="Unassembled WGS sequence"/>
</dbReference>
<keyword evidence="2 5" id="KW-0689">Ribosomal protein</keyword>
<evidence type="ECO:0000313" key="6">
    <source>
        <dbReference type="EMBL" id="KIQ69199.1"/>
    </source>
</evidence>
<evidence type="ECO:0000256" key="2">
    <source>
        <dbReference type="ARBA" id="ARBA00022980"/>
    </source>
</evidence>
<dbReference type="HAMAP" id="MF_00391">
    <property type="entry name" value="Ribosomal_bL34"/>
    <property type="match status" value="1"/>
</dbReference>
<keyword evidence="7" id="KW-1185">Reference proteome</keyword>
<dbReference type="OrthoDB" id="9804164at2"/>
<protein>
    <recommendedName>
        <fullName evidence="4 5">Large ribosomal subunit protein bL34</fullName>
    </recommendedName>
</protein>
<accession>A0A0D0Q3Y6</accession>
<dbReference type="PROSITE" id="PS00784">
    <property type="entry name" value="RIBOSOMAL_L34"/>
    <property type="match status" value="1"/>
</dbReference>
<dbReference type="FunFam" id="1.10.287.3980:FF:000001">
    <property type="entry name" value="Mitochondrial ribosomal protein L34"/>
    <property type="match status" value="1"/>
</dbReference>
<dbReference type="GO" id="GO:0006412">
    <property type="term" value="P:translation"/>
    <property type="evidence" value="ECO:0007669"/>
    <property type="project" value="UniProtKB-UniRule"/>
</dbReference>